<protein>
    <submittedName>
        <fullName evidence="3">Uncharacterized protein</fullName>
    </submittedName>
</protein>
<accession>A0A5P1F7C4</accession>
<dbReference type="PANTHER" id="PTHR46050:SF7">
    <property type="entry name" value="TETRATRICOPEPTIDE REPEAT (TPR)-LIKE SUPERFAMILY PROTEIN"/>
    <property type="match status" value="1"/>
</dbReference>
<evidence type="ECO:0000256" key="1">
    <source>
        <dbReference type="PROSITE-ProRule" id="PRU00339"/>
    </source>
</evidence>
<feature type="compositionally biased region" description="Polar residues" evidence="2">
    <location>
        <begin position="72"/>
        <end position="82"/>
    </location>
</feature>
<keyword evidence="1" id="KW-0802">TPR repeat</keyword>
<evidence type="ECO:0000256" key="2">
    <source>
        <dbReference type="SAM" id="MobiDB-lite"/>
    </source>
</evidence>
<dbReference type="Gene3D" id="1.25.40.10">
    <property type="entry name" value="Tetratricopeptide repeat domain"/>
    <property type="match status" value="1"/>
</dbReference>
<dbReference type="OMA" id="CKALATR"/>
<reference evidence="4" key="1">
    <citation type="journal article" date="2017" name="Nat. Commun.">
        <title>The asparagus genome sheds light on the origin and evolution of a young Y chromosome.</title>
        <authorList>
            <person name="Harkess A."/>
            <person name="Zhou J."/>
            <person name="Xu C."/>
            <person name="Bowers J.E."/>
            <person name="Van der Hulst R."/>
            <person name="Ayyampalayam S."/>
            <person name="Mercati F."/>
            <person name="Riccardi P."/>
            <person name="McKain M.R."/>
            <person name="Kakrana A."/>
            <person name="Tang H."/>
            <person name="Ray J."/>
            <person name="Groenendijk J."/>
            <person name="Arikit S."/>
            <person name="Mathioni S.M."/>
            <person name="Nakano M."/>
            <person name="Shan H."/>
            <person name="Telgmann-Rauber A."/>
            <person name="Kanno A."/>
            <person name="Yue Z."/>
            <person name="Chen H."/>
            <person name="Li W."/>
            <person name="Chen Y."/>
            <person name="Xu X."/>
            <person name="Zhang Y."/>
            <person name="Luo S."/>
            <person name="Chen H."/>
            <person name="Gao J."/>
            <person name="Mao Z."/>
            <person name="Pires J.C."/>
            <person name="Luo M."/>
            <person name="Kudrna D."/>
            <person name="Wing R.A."/>
            <person name="Meyers B.C."/>
            <person name="Yi K."/>
            <person name="Kong H."/>
            <person name="Lavrijsen P."/>
            <person name="Sunseri F."/>
            <person name="Falavigna A."/>
            <person name="Ye Y."/>
            <person name="Leebens-Mack J.H."/>
            <person name="Chen G."/>
        </authorList>
    </citation>
    <scope>NUCLEOTIDE SEQUENCE [LARGE SCALE GENOMIC DNA]</scope>
    <source>
        <strain evidence="4">cv. DH0086</strain>
    </source>
</reference>
<evidence type="ECO:0000313" key="3">
    <source>
        <dbReference type="EMBL" id="ONK74024.1"/>
    </source>
</evidence>
<feature type="compositionally biased region" description="Polar residues" evidence="2">
    <location>
        <begin position="52"/>
        <end position="61"/>
    </location>
</feature>
<dbReference type="GO" id="GO:0005737">
    <property type="term" value="C:cytoplasm"/>
    <property type="evidence" value="ECO:0007669"/>
    <property type="project" value="TreeGrafter"/>
</dbReference>
<gene>
    <name evidence="3" type="ORF">A4U43_C03F2010</name>
</gene>
<dbReference type="PROSITE" id="PS50005">
    <property type="entry name" value="TPR"/>
    <property type="match status" value="1"/>
</dbReference>
<dbReference type="AlphaFoldDB" id="A0A5P1F7C4"/>
<dbReference type="Proteomes" id="UP000243459">
    <property type="component" value="Chromosome 3"/>
</dbReference>
<organism evidence="3 4">
    <name type="scientific">Asparagus officinalis</name>
    <name type="common">Garden asparagus</name>
    <dbReference type="NCBI Taxonomy" id="4686"/>
    <lineage>
        <taxon>Eukaryota</taxon>
        <taxon>Viridiplantae</taxon>
        <taxon>Streptophyta</taxon>
        <taxon>Embryophyta</taxon>
        <taxon>Tracheophyta</taxon>
        <taxon>Spermatophyta</taxon>
        <taxon>Magnoliopsida</taxon>
        <taxon>Liliopsida</taxon>
        <taxon>Asparagales</taxon>
        <taxon>Asparagaceae</taxon>
        <taxon>Asparagoideae</taxon>
        <taxon>Asparagus</taxon>
    </lineage>
</organism>
<dbReference type="InterPro" id="IPR044534">
    <property type="entry name" value="TTL1-4"/>
</dbReference>
<dbReference type="PANTHER" id="PTHR46050">
    <property type="entry name" value="TPR REPEAT-CONTAINING THIOREDOXIN"/>
    <property type="match status" value="1"/>
</dbReference>
<evidence type="ECO:0000313" key="4">
    <source>
        <dbReference type="Proteomes" id="UP000243459"/>
    </source>
</evidence>
<proteinExistence type="predicted"/>
<dbReference type="SMART" id="SM00028">
    <property type="entry name" value="TPR"/>
    <property type="match status" value="7"/>
</dbReference>
<sequence>MKQLPSPHVPVPGNGVSGELETMLYDYQKSKGSSKLVRATSGNVMLYGNLGNIRSKQSSGNDPKPGYRPNANRVTGSLVPSNQTDTDTGTVVLCRALSKRTDSEELKDLGNREFGEGRFAEALAYYDQAISMDPGKASYRSNKAAALMGLGRIFEAVCECKEAVRIDPGYCRAHNRLAGLYFRLGEAGKSIHHYRQSQREADPSDISKAQTLQRYIAKCSEARRTRDWQTMLKESQSAISFGADFALQAFSWKAEALMRLQKHDEADAVLNGAPKLDVNASTKIFGAPVNGYMLMIRAQVDMAAGRFDEAVSAAQRAMQLDRNNQEITAVLRRTKAVAFARSKGNEFFKVSNFNEACLAYGEGLGHDPQNAILLCNRAASQAKLAQWERAAEDCNAALKLRPSYAKARLRRAHCNAKMGRWAPAVQDYETLIKELPGDEEVSKALAEAKSMLQKKRWDLVKSTTLS</sequence>
<dbReference type="EMBL" id="CM007383">
    <property type="protein sequence ID" value="ONK74024.1"/>
    <property type="molecule type" value="Genomic_DNA"/>
</dbReference>
<dbReference type="Pfam" id="PF13432">
    <property type="entry name" value="TPR_16"/>
    <property type="match status" value="2"/>
</dbReference>
<feature type="repeat" description="TPR" evidence="1">
    <location>
        <begin position="103"/>
        <end position="136"/>
    </location>
</feature>
<dbReference type="InterPro" id="IPR011990">
    <property type="entry name" value="TPR-like_helical_dom_sf"/>
</dbReference>
<name>A0A5P1F7C4_ASPOF</name>
<dbReference type="InterPro" id="IPR019734">
    <property type="entry name" value="TPR_rpt"/>
</dbReference>
<dbReference type="SUPFAM" id="SSF48452">
    <property type="entry name" value="TPR-like"/>
    <property type="match status" value="2"/>
</dbReference>
<keyword evidence="4" id="KW-1185">Reference proteome</keyword>
<dbReference type="OrthoDB" id="2335338at2759"/>
<feature type="region of interest" description="Disordered" evidence="2">
    <location>
        <begin position="51"/>
        <end position="82"/>
    </location>
</feature>
<dbReference type="Gramene" id="ONK74024">
    <property type="protein sequence ID" value="ONK74024"/>
    <property type="gene ID" value="A4U43_C03F2010"/>
</dbReference>